<dbReference type="InterPro" id="IPR048634">
    <property type="entry name" value="SecD_SecF_C"/>
</dbReference>
<dbReference type="Pfam" id="PF22599">
    <property type="entry name" value="SecDF_P1_head"/>
    <property type="match status" value="1"/>
</dbReference>
<dbReference type="InterPro" id="IPR022813">
    <property type="entry name" value="SecD/SecF_arch_bac"/>
</dbReference>
<dbReference type="EMBL" id="PFPC01000002">
    <property type="protein sequence ID" value="PIZ89714.1"/>
    <property type="molecule type" value="Genomic_DNA"/>
</dbReference>
<gene>
    <name evidence="9 13" type="primary">secD</name>
    <name evidence="13" type="ORF">COX89_00055</name>
</gene>
<dbReference type="GO" id="GO:0005886">
    <property type="term" value="C:plasma membrane"/>
    <property type="evidence" value="ECO:0007669"/>
    <property type="project" value="UniProtKB-SubCell"/>
</dbReference>
<feature type="domain" description="Protein translocase subunit SecDF P1" evidence="11">
    <location>
        <begin position="73"/>
        <end position="126"/>
    </location>
</feature>
<dbReference type="Gene3D" id="3.30.70.3400">
    <property type="match status" value="1"/>
</dbReference>
<evidence type="ECO:0000256" key="5">
    <source>
        <dbReference type="ARBA" id="ARBA00022927"/>
    </source>
</evidence>
<evidence type="ECO:0000313" key="14">
    <source>
        <dbReference type="Proteomes" id="UP000231538"/>
    </source>
</evidence>
<comment type="caution">
    <text evidence="13">The sequence shown here is derived from an EMBL/GenBank/DDBJ whole genome shotgun (WGS) entry which is preliminary data.</text>
</comment>
<protein>
    <recommendedName>
        <fullName evidence="9">Protein translocase subunit SecD</fullName>
    </recommendedName>
</protein>
<keyword evidence="8 9" id="KW-0472">Membrane</keyword>
<evidence type="ECO:0000256" key="4">
    <source>
        <dbReference type="ARBA" id="ARBA00022692"/>
    </source>
</evidence>
<evidence type="ECO:0000256" key="8">
    <source>
        <dbReference type="ARBA" id="ARBA00023136"/>
    </source>
</evidence>
<feature type="transmembrane region" description="Helical" evidence="9">
    <location>
        <begin position="295"/>
        <end position="315"/>
    </location>
</feature>
<dbReference type="SUPFAM" id="SSF82866">
    <property type="entry name" value="Multidrug efflux transporter AcrB transmembrane domain"/>
    <property type="match status" value="1"/>
</dbReference>
<feature type="transmembrane region" description="Helical" evidence="9">
    <location>
        <begin position="321"/>
        <end position="343"/>
    </location>
</feature>
<keyword evidence="6 9" id="KW-1133">Transmembrane helix</keyword>
<dbReference type="GO" id="GO:0006605">
    <property type="term" value="P:protein targeting"/>
    <property type="evidence" value="ECO:0007669"/>
    <property type="project" value="UniProtKB-UniRule"/>
</dbReference>
<evidence type="ECO:0000256" key="3">
    <source>
        <dbReference type="ARBA" id="ARBA00022475"/>
    </source>
</evidence>
<dbReference type="PRINTS" id="PR00702">
    <property type="entry name" value="ACRIFLAVINRP"/>
</dbReference>
<feature type="transmembrane region" description="Helical" evidence="9">
    <location>
        <begin position="7"/>
        <end position="29"/>
    </location>
</feature>
<keyword evidence="5 9" id="KW-0653">Protein transport</keyword>
<dbReference type="InterPro" id="IPR055344">
    <property type="entry name" value="SecD_SecF_C_bact"/>
</dbReference>
<sequence length="434" mass="48168">MSKRRTYLIIVFIFLLAFLAGNFIFPAFLKLPYLPERDFKLGLDLQGGIHLLYQADLSGIEEKDKSGAMAGLRDVMERRVDLFGVREPIVQIQGERLIIELAGIIDPAEAIRQIGQTPFLEFKEQRENYQEILEKNREVIETGEGQIEDPFQSTPLTGKYLKRAELGFDQTTYQALVQLLFDDEGAKIFEELTTRNVGKQLAIYIDQILISAPVVQEKISGGKAQISGQFTVEEAKELARNLNAGALPVPITLISQQSVGPTLGKISLEQSLKAGFLGFLAIIIFMILFYRLPGILAGLALAIYVVLVLSVFKLIPVTLTLAGIGGFILSIGMAIDANVLIFSRMREELRSGKNFAQSLEEGFNRAWPAIRDGNLTTLIVAFILFGFGTSFIKGFATTLSLGILISMFSAIFITRNFLKCFVATKLAKIKLLWL</sequence>
<evidence type="ECO:0000259" key="11">
    <source>
        <dbReference type="Pfam" id="PF21760"/>
    </source>
</evidence>
<evidence type="ECO:0000256" key="7">
    <source>
        <dbReference type="ARBA" id="ARBA00023010"/>
    </source>
</evidence>
<feature type="domain" description="Protein export membrane protein SecD/SecF C-terminal" evidence="10">
    <location>
        <begin position="252"/>
        <end position="420"/>
    </location>
</feature>
<evidence type="ECO:0000256" key="9">
    <source>
        <dbReference type="HAMAP-Rule" id="MF_01463"/>
    </source>
</evidence>
<name>A0A2M7V0H9_9BACT</name>
<dbReference type="FunFam" id="1.20.1640.10:FF:000004">
    <property type="entry name" value="Protein translocase subunit SecD"/>
    <property type="match status" value="1"/>
</dbReference>
<organism evidence="13 14">
    <name type="scientific">Candidatus Nealsonbacteria bacterium CG_4_10_14_0_2_um_filter_37_10</name>
    <dbReference type="NCBI Taxonomy" id="1974679"/>
    <lineage>
        <taxon>Bacteria</taxon>
        <taxon>Candidatus Nealsoniibacteriota</taxon>
    </lineage>
</organism>
<proteinExistence type="inferred from homology"/>
<comment type="function">
    <text evidence="9">Part of the Sec protein translocase complex. Interacts with the SecYEG preprotein conducting channel. SecDF uses the proton motive force (PMF) to complete protein translocation after the ATP-dependent function of SecA.</text>
</comment>
<feature type="domain" description="SecDF P1 head subdomain" evidence="12">
    <location>
        <begin position="154"/>
        <end position="249"/>
    </location>
</feature>
<evidence type="ECO:0000256" key="1">
    <source>
        <dbReference type="ARBA" id="ARBA00004651"/>
    </source>
</evidence>
<dbReference type="AlphaFoldDB" id="A0A2M7V0H9"/>
<dbReference type="Pfam" id="PF21760">
    <property type="entry name" value="SecD_1st"/>
    <property type="match status" value="1"/>
</dbReference>
<keyword evidence="2 9" id="KW-0813">Transport</keyword>
<dbReference type="NCBIfam" id="TIGR01129">
    <property type="entry name" value="secD"/>
    <property type="match status" value="1"/>
</dbReference>
<dbReference type="GO" id="GO:0043952">
    <property type="term" value="P:protein transport by the Sec complex"/>
    <property type="evidence" value="ECO:0007669"/>
    <property type="project" value="UniProtKB-UniRule"/>
</dbReference>
<evidence type="ECO:0000313" key="13">
    <source>
        <dbReference type="EMBL" id="PIZ89714.1"/>
    </source>
</evidence>
<keyword evidence="3 9" id="KW-1003">Cell membrane</keyword>
<dbReference type="NCBIfam" id="TIGR00916">
    <property type="entry name" value="2A0604s01"/>
    <property type="match status" value="1"/>
</dbReference>
<dbReference type="Gene3D" id="1.20.1640.10">
    <property type="entry name" value="Multidrug efflux transporter AcrB transmembrane domain"/>
    <property type="match status" value="1"/>
</dbReference>
<comment type="subcellular location">
    <subcellularLocation>
        <location evidence="1 9">Cell membrane</location>
        <topology evidence="1 9">Multi-pass membrane protein</topology>
    </subcellularLocation>
</comment>
<comment type="subunit">
    <text evidence="9">Forms a complex with SecF. Part of the essential Sec protein translocation apparatus which comprises SecA, SecYEG and auxiliary proteins SecDF. Other proteins may also be involved.</text>
</comment>
<feature type="transmembrane region" description="Helical" evidence="9">
    <location>
        <begin position="272"/>
        <end position="290"/>
    </location>
</feature>
<reference evidence="14" key="1">
    <citation type="submission" date="2017-09" db="EMBL/GenBank/DDBJ databases">
        <title>Depth-based differentiation of microbial function through sediment-hosted aquifers and enrichment of novel symbionts in the deep terrestrial subsurface.</title>
        <authorList>
            <person name="Probst A.J."/>
            <person name="Ladd B."/>
            <person name="Jarett J.K."/>
            <person name="Geller-Mcgrath D.E."/>
            <person name="Sieber C.M.K."/>
            <person name="Emerson J.B."/>
            <person name="Anantharaman K."/>
            <person name="Thomas B.C."/>
            <person name="Malmstrom R."/>
            <person name="Stieglmeier M."/>
            <person name="Klingl A."/>
            <person name="Woyke T."/>
            <person name="Ryan C.M."/>
            <person name="Banfield J.F."/>
        </authorList>
    </citation>
    <scope>NUCLEOTIDE SEQUENCE [LARGE SCALE GENOMIC DNA]</scope>
</reference>
<keyword evidence="7 9" id="KW-0811">Translocation</keyword>
<dbReference type="InterPro" id="IPR048631">
    <property type="entry name" value="SecD_1st"/>
</dbReference>
<evidence type="ECO:0000259" key="12">
    <source>
        <dbReference type="Pfam" id="PF22599"/>
    </source>
</evidence>
<dbReference type="InterPro" id="IPR054384">
    <property type="entry name" value="SecDF_P1_head"/>
</dbReference>
<evidence type="ECO:0000259" key="10">
    <source>
        <dbReference type="Pfam" id="PF02355"/>
    </source>
</evidence>
<dbReference type="InterPro" id="IPR001036">
    <property type="entry name" value="Acrflvin-R"/>
</dbReference>
<comment type="similarity">
    <text evidence="9">Belongs to the SecD/SecF family. SecD subfamily.</text>
</comment>
<dbReference type="PANTHER" id="PTHR30081:SF1">
    <property type="entry name" value="PROTEIN TRANSLOCASE SUBUNIT SECD"/>
    <property type="match status" value="1"/>
</dbReference>
<evidence type="ECO:0000256" key="6">
    <source>
        <dbReference type="ARBA" id="ARBA00022989"/>
    </source>
</evidence>
<keyword evidence="4 9" id="KW-0812">Transmembrane</keyword>
<evidence type="ECO:0000256" key="2">
    <source>
        <dbReference type="ARBA" id="ARBA00022448"/>
    </source>
</evidence>
<dbReference type="Pfam" id="PF02355">
    <property type="entry name" value="SecD_SecF_C"/>
    <property type="match status" value="1"/>
</dbReference>
<dbReference type="Proteomes" id="UP000231538">
    <property type="component" value="Unassembled WGS sequence"/>
</dbReference>
<dbReference type="GO" id="GO:0065002">
    <property type="term" value="P:intracellular protein transmembrane transport"/>
    <property type="evidence" value="ECO:0007669"/>
    <property type="project" value="UniProtKB-UniRule"/>
</dbReference>
<dbReference type="GO" id="GO:0015450">
    <property type="term" value="F:protein-transporting ATPase activity"/>
    <property type="evidence" value="ECO:0007669"/>
    <property type="project" value="InterPro"/>
</dbReference>
<accession>A0A2M7V0H9</accession>
<feature type="transmembrane region" description="Helical" evidence="9">
    <location>
        <begin position="375"/>
        <end position="392"/>
    </location>
</feature>
<feature type="transmembrane region" description="Helical" evidence="9">
    <location>
        <begin position="398"/>
        <end position="418"/>
    </location>
</feature>
<dbReference type="Gene3D" id="3.30.1360.200">
    <property type="match status" value="1"/>
</dbReference>
<dbReference type="HAMAP" id="MF_01463_B">
    <property type="entry name" value="SecD_B"/>
    <property type="match status" value="1"/>
</dbReference>
<dbReference type="PANTHER" id="PTHR30081">
    <property type="entry name" value="PROTEIN-EXPORT MEMBRANE PROTEIN SEC"/>
    <property type="match status" value="1"/>
</dbReference>
<dbReference type="InterPro" id="IPR005791">
    <property type="entry name" value="SecD"/>
</dbReference>